<reference evidence="2" key="1">
    <citation type="submission" date="2019-12" db="EMBL/GenBank/DDBJ databases">
        <authorList>
            <person name="Scholes J."/>
        </authorList>
    </citation>
    <scope>NUCLEOTIDE SEQUENCE</scope>
</reference>
<evidence type="ECO:0000313" key="2">
    <source>
        <dbReference type="EMBL" id="CAA0840938.1"/>
    </source>
</evidence>
<dbReference type="PANTHER" id="PTHR37610:SF97">
    <property type="entry name" value="RETROTRANSPOSON GAG DOMAIN-CONTAINING PROTEIN"/>
    <property type="match status" value="1"/>
</dbReference>
<dbReference type="OrthoDB" id="5544992at2759"/>
<feature type="compositionally biased region" description="Low complexity" evidence="1">
    <location>
        <begin position="324"/>
        <end position="336"/>
    </location>
</feature>
<evidence type="ECO:0008006" key="4">
    <source>
        <dbReference type="Google" id="ProtNLM"/>
    </source>
</evidence>
<dbReference type="Pfam" id="PF14223">
    <property type="entry name" value="Retrotran_gag_2"/>
    <property type="match status" value="1"/>
</dbReference>
<name>A0A9N7RPR3_STRHE</name>
<dbReference type="Proteomes" id="UP001153555">
    <property type="component" value="Unassembled WGS sequence"/>
</dbReference>
<protein>
    <recommendedName>
        <fullName evidence="4">Retrotransposon gag domain-containing protein</fullName>
    </recommendedName>
</protein>
<feature type="region of interest" description="Disordered" evidence="1">
    <location>
        <begin position="324"/>
        <end position="352"/>
    </location>
</feature>
<gene>
    <name evidence="2" type="ORF">SHERM_06973</name>
</gene>
<dbReference type="EMBL" id="CACSLK010034050">
    <property type="protein sequence ID" value="CAA0840938.1"/>
    <property type="molecule type" value="Genomic_DNA"/>
</dbReference>
<proteinExistence type="predicted"/>
<sequence length="352" mass="39865">MYVALSAKNKLGFIDGSIPKPEEGDPTYSSWIKCNYMVLAWISNSLSPDIANYALYADSAAHVWRELKRRFSRTSNNRIYMLEQQLISTKQDGSAVSIYFAKLKSIWDEISVYEEACVCTANPCGALTTMNKRRETRRVMQFLMGLDESYITLRNQVLLRETLPDLDDVFNLVIQEEANNELSSMTHHPADSAAMMVKGDISEKQGGVHNLQTAAAVNMTEYVQRNNQKGNFKPWVKNPQTKPKMVCSKCGKNNHTIETCYEIYGYPPGHRYSKFKSQAMGNRFSHHMANQSSVEESNDQKNIALTQDQVQQLMFLLQGSNIKPNQSSISSKSVSNEFTSSGSRNLEEDWDS</sequence>
<dbReference type="AlphaFoldDB" id="A0A9N7RPR3"/>
<evidence type="ECO:0000256" key="1">
    <source>
        <dbReference type="SAM" id="MobiDB-lite"/>
    </source>
</evidence>
<dbReference type="PANTHER" id="PTHR37610">
    <property type="entry name" value="CCHC-TYPE DOMAIN-CONTAINING PROTEIN"/>
    <property type="match status" value="1"/>
</dbReference>
<organism evidence="2 3">
    <name type="scientific">Striga hermonthica</name>
    <name type="common">Purple witchweed</name>
    <name type="synonym">Buchnera hermonthica</name>
    <dbReference type="NCBI Taxonomy" id="68872"/>
    <lineage>
        <taxon>Eukaryota</taxon>
        <taxon>Viridiplantae</taxon>
        <taxon>Streptophyta</taxon>
        <taxon>Embryophyta</taxon>
        <taxon>Tracheophyta</taxon>
        <taxon>Spermatophyta</taxon>
        <taxon>Magnoliopsida</taxon>
        <taxon>eudicotyledons</taxon>
        <taxon>Gunneridae</taxon>
        <taxon>Pentapetalae</taxon>
        <taxon>asterids</taxon>
        <taxon>lamiids</taxon>
        <taxon>Lamiales</taxon>
        <taxon>Orobanchaceae</taxon>
        <taxon>Buchnereae</taxon>
        <taxon>Striga</taxon>
    </lineage>
</organism>
<evidence type="ECO:0000313" key="3">
    <source>
        <dbReference type="Proteomes" id="UP001153555"/>
    </source>
</evidence>
<comment type="caution">
    <text evidence="2">The sequence shown here is derived from an EMBL/GenBank/DDBJ whole genome shotgun (WGS) entry which is preliminary data.</text>
</comment>
<keyword evidence="3" id="KW-1185">Reference proteome</keyword>
<accession>A0A9N7RPR3</accession>